<sequence length="139" mass="13887">MLAATDDTSQTSTAGTPINFATTALAVGGSMSHAPGSPDIVITQPGIYQASFHSTVSTQAGESIPASLTVNLALNGATLPGAAATHTFTTSAEASTLSFTVPFQVSTTPSTLTAVPVDTGFPFDESSLTVVRLGDVPTA</sequence>
<proteinExistence type="predicted"/>
<dbReference type="Proteomes" id="UP000824214">
    <property type="component" value="Unassembled WGS sequence"/>
</dbReference>
<accession>A0A9D2RZZ5</accession>
<dbReference type="AlphaFoldDB" id="A0A9D2RZZ5"/>
<dbReference type="EMBL" id="DWXZ01000203">
    <property type="protein sequence ID" value="HJB38269.1"/>
    <property type="molecule type" value="Genomic_DNA"/>
</dbReference>
<reference evidence="1" key="2">
    <citation type="submission" date="2021-04" db="EMBL/GenBank/DDBJ databases">
        <authorList>
            <person name="Gilroy R."/>
        </authorList>
    </citation>
    <scope>NUCLEOTIDE SEQUENCE</scope>
    <source>
        <strain evidence="1">ChiBcolR8-3208</strain>
    </source>
</reference>
<name>A0A9D2RZZ5_9FIRM</name>
<reference evidence="1" key="1">
    <citation type="journal article" date="2021" name="PeerJ">
        <title>Extensive microbial diversity within the chicken gut microbiome revealed by metagenomics and culture.</title>
        <authorList>
            <person name="Gilroy R."/>
            <person name="Ravi A."/>
            <person name="Getino M."/>
            <person name="Pursley I."/>
            <person name="Horton D.L."/>
            <person name="Alikhan N.F."/>
            <person name="Baker D."/>
            <person name="Gharbi K."/>
            <person name="Hall N."/>
            <person name="Watson M."/>
            <person name="Adriaenssens E.M."/>
            <person name="Foster-Nyarko E."/>
            <person name="Jarju S."/>
            <person name="Secka A."/>
            <person name="Antonio M."/>
            <person name="Oren A."/>
            <person name="Chaudhuri R.R."/>
            <person name="La Ragione R."/>
            <person name="Hildebrand F."/>
            <person name="Pallen M.J."/>
        </authorList>
    </citation>
    <scope>NUCLEOTIDE SEQUENCE</scope>
    <source>
        <strain evidence="1">ChiBcolR8-3208</strain>
    </source>
</reference>
<protein>
    <submittedName>
        <fullName evidence="1">Uncharacterized protein</fullName>
    </submittedName>
</protein>
<dbReference type="Gene3D" id="2.60.120.40">
    <property type="match status" value="1"/>
</dbReference>
<comment type="caution">
    <text evidence="1">The sequence shown here is derived from an EMBL/GenBank/DDBJ whole genome shotgun (WGS) entry which is preliminary data.</text>
</comment>
<gene>
    <name evidence="1" type="ORF">H9942_09425</name>
</gene>
<evidence type="ECO:0000313" key="1">
    <source>
        <dbReference type="EMBL" id="HJB38269.1"/>
    </source>
</evidence>
<evidence type="ECO:0000313" key="2">
    <source>
        <dbReference type="Proteomes" id="UP000824214"/>
    </source>
</evidence>
<dbReference type="InterPro" id="IPR008983">
    <property type="entry name" value="Tumour_necrosis_fac-like_dom"/>
</dbReference>
<organism evidence="1 2">
    <name type="scientific">Candidatus Acutalibacter ornithocaccae</name>
    <dbReference type="NCBI Taxonomy" id="2838416"/>
    <lineage>
        <taxon>Bacteria</taxon>
        <taxon>Bacillati</taxon>
        <taxon>Bacillota</taxon>
        <taxon>Clostridia</taxon>
        <taxon>Eubacteriales</taxon>
        <taxon>Acutalibacteraceae</taxon>
        <taxon>Acutalibacter</taxon>
    </lineage>
</organism>